<accession>I0JP86</accession>
<keyword evidence="9" id="KW-1185">Reference proteome</keyword>
<dbReference type="STRING" id="866895.HBHAL_3610"/>
<name>I0JP86_HALH3</name>
<evidence type="ECO:0000313" key="8">
    <source>
        <dbReference type="EMBL" id="CCG45956.1"/>
    </source>
</evidence>
<evidence type="ECO:0000256" key="7">
    <source>
        <dbReference type="HAMAP-Rule" id="MF_02065"/>
    </source>
</evidence>
<dbReference type="GO" id="GO:0009252">
    <property type="term" value="P:peptidoglycan biosynthetic process"/>
    <property type="evidence" value="ECO:0007669"/>
    <property type="project" value="UniProtKB-UniRule"/>
</dbReference>
<keyword evidence="5 7" id="KW-0456">Lyase</keyword>
<evidence type="ECO:0000256" key="2">
    <source>
        <dbReference type="ARBA" id="ARBA00022692"/>
    </source>
</evidence>
<comment type="similarity">
    <text evidence="7">Belongs to the transglycosylase MltG family.</text>
</comment>
<dbReference type="PATRIC" id="fig|866895.3.peg.2632"/>
<organism evidence="8 9">
    <name type="scientific">Halobacillus halophilus (strain ATCC 35676 / DSM 2266 / JCM 20832 / KCTC 3685 / LMG 17431 / NBRC 102448 / NCIMB 2269)</name>
    <name type="common">Sporosarcina halophila</name>
    <dbReference type="NCBI Taxonomy" id="866895"/>
    <lineage>
        <taxon>Bacteria</taxon>
        <taxon>Bacillati</taxon>
        <taxon>Bacillota</taxon>
        <taxon>Bacilli</taxon>
        <taxon>Bacillales</taxon>
        <taxon>Bacillaceae</taxon>
        <taxon>Halobacillus</taxon>
    </lineage>
</organism>
<keyword evidence="3 7" id="KW-1133">Transmembrane helix</keyword>
<dbReference type="KEGG" id="hhd:HBHAL_3610"/>
<dbReference type="PANTHER" id="PTHR30518:SF2">
    <property type="entry name" value="ENDOLYTIC MUREIN TRANSGLYCOSYLASE"/>
    <property type="match status" value="1"/>
</dbReference>
<keyword evidence="4 7" id="KW-0472">Membrane</keyword>
<comment type="function">
    <text evidence="7">Functions as a peptidoglycan terminase that cleaves nascent peptidoglycan strands endolytically to terminate their elongation.</text>
</comment>
<dbReference type="PANTHER" id="PTHR30518">
    <property type="entry name" value="ENDOLYTIC MUREIN TRANSGLYCOSYLASE"/>
    <property type="match status" value="1"/>
</dbReference>
<comment type="catalytic activity">
    <reaction evidence="7">
        <text>a peptidoglycan chain = a peptidoglycan chain with N-acetyl-1,6-anhydromuramyl-[peptide] at the reducing end + a peptidoglycan chain with N-acetylglucosamine at the non-reducing end.</text>
        <dbReference type="EC" id="4.2.2.29"/>
    </reaction>
</comment>
<feature type="transmembrane region" description="Helical" evidence="7">
    <location>
        <begin position="27"/>
        <end position="50"/>
    </location>
</feature>
<dbReference type="GO" id="GO:0008932">
    <property type="term" value="F:lytic endotransglycosylase activity"/>
    <property type="evidence" value="ECO:0007669"/>
    <property type="project" value="UniProtKB-UniRule"/>
</dbReference>
<dbReference type="InterPro" id="IPR003770">
    <property type="entry name" value="MLTG-like"/>
</dbReference>
<keyword evidence="6 7" id="KW-0961">Cell wall biogenesis/degradation</keyword>
<protein>
    <recommendedName>
        <fullName evidence="7">Endolytic murein transglycosylase</fullName>
        <ecNumber evidence="7">4.2.2.29</ecNumber>
    </recommendedName>
    <alternativeName>
        <fullName evidence="7">Peptidoglycan lytic transglycosylase</fullName>
    </alternativeName>
    <alternativeName>
        <fullName evidence="7">Peptidoglycan polymerization terminase</fullName>
    </alternativeName>
</protein>
<evidence type="ECO:0000256" key="4">
    <source>
        <dbReference type="ARBA" id="ARBA00023136"/>
    </source>
</evidence>
<dbReference type="Gene3D" id="3.30.160.60">
    <property type="entry name" value="Classic Zinc Finger"/>
    <property type="match status" value="1"/>
</dbReference>
<dbReference type="Proteomes" id="UP000007397">
    <property type="component" value="Chromosome"/>
</dbReference>
<dbReference type="GO" id="GO:0005886">
    <property type="term" value="C:plasma membrane"/>
    <property type="evidence" value="ECO:0007669"/>
    <property type="project" value="UniProtKB-SubCell"/>
</dbReference>
<dbReference type="eggNOG" id="COG1559">
    <property type="taxonomic scope" value="Bacteria"/>
</dbReference>
<comment type="subcellular location">
    <subcellularLocation>
        <location evidence="7">Cell membrane</location>
        <topology evidence="7">Single-pass membrane protein</topology>
    </subcellularLocation>
</comment>
<dbReference type="HOGENOM" id="CLU_025574_2_3_9"/>
<evidence type="ECO:0000256" key="5">
    <source>
        <dbReference type="ARBA" id="ARBA00023239"/>
    </source>
</evidence>
<dbReference type="HAMAP" id="MF_02065">
    <property type="entry name" value="MltG"/>
    <property type="match status" value="1"/>
</dbReference>
<evidence type="ECO:0000256" key="1">
    <source>
        <dbReference type="ARBA" id="ARBA00022475"/>
    </source>
</evidence>
<dbReference type="EMBL" id="HE717023">
    <property type="protein sequence ID" value="CCG45956.1"/>
    <property type="molecule type" value="Genomic_DNA"/>
</dbReference>
<keyword evidence="2 7" id="KW-0812">Transmembrane</keyword>
<dbReference type="Gene3D" id="3.30.1490.480">
    <property type="entry name" value="Endolytic murein transglycosylase"/>
    <property type="match status" value="1"/>
</dbReference>
<dbReference type="CDD" id="cd08010">
    <property type="entry name" value="MltG_like"/>
    <property type="match status" value="1"/>
</dbReference>
<dbReference type="NCBIfam" id="TIGR00247">
    <property type="entry name" value="endolytic transglycosylase MltG"/>
    <property type="match status" value="1"/>
</dbReference>
<keyword evidence="1 7" id="KW-1003">Cell membrane</keyword>
<feature type="site" description="Important for catalytic activity" evidence="7">
    <location>
        <position position="264"/>
    </location>
</feature>
<gene>
    <name evidence="7" type="primary">mltG</name>
    <name evidence="8" type="ordered locus">HBHAL_3610</name>
</gene>
<sequence length="379" mass="43438">MSERNFKKSYKARLKKRTEEASTVRKIVASILTIFVLLLLIGGLSGYFYIKSALEPVDPSDESQKSVEIPLGSSTSQIAGILEKNGIIKNDLIFRFYTKFNNESGFQAGEYQLTSSMKLNEIIDSLQSGKLIKEPAFKVTIPEGRTLDQIAGTLANKLPFTKDEFLTKVNDKEYVKELMEQYPELLTEEVLNEEIKYPLEGYLFASTYPIYVEDPTIDQIVHKMLDQTKEVVLPYKEQLNQLDLLDEDMTVHDLMTMASLLENEARTSENRKKIASVFYNRLEEEMPLQTDPTVLYALGEHKDRVLYEDLEVDSPYNTYEEEGLTPGPISNFNENALKAVVEPADTDFLYFLADDEGNIYYSKTLEKHNEKKNKYINNN</sequence>
<proteinExistence type="inferred from homology"/>
<evidence type="ECO:0000313" key="9">
    <source>
        <dbReference type="Proteomes" id="UP000007397"/>
    </source>
</evidence>
<evidence type="ECO:0000256" key="6">
    <source>
        <dbReference type="ARBA" id="ARBA00023316"/>
    </source>
</evidence>
<dbReference type="Pfam" id="PF02618">
    <property type="entry name" value="YceG"/>
    <property type="match status" value="1"/>
</dbReference>
<dbReference type="RefSeq" id="WP_014643845.1">
    <property type="nucleotide sequence ID" value="NC_017668.1"/>
</dbReference>
<reference evidence="8 9" key="1">
    <citation type="journal article" date="2013" name="Environ. Microbiol.">
        <title>Chloride and organic osmolytes: a hybrid strategy to cope with elevated salinities by the moderately halophilic, chloride-dependent bacterium Halobacillus halophilus.</title>
        <authorList>
            <person name="Saum S.H."/>
            <person name="Pfeiffer F."/>
            <person name="Palm P."/>
            <person name="Rampp M."/>
            <person name="Schuster S.C."/>
            <person name="Muller V."/>
            <person name="Oesterhelt D."/>
        </authorList>
    </citation>
    <scope>NUCLEOTIDE SEQUENCE [LARGE SCALE GENOMIC DNA]</scope>
    <source>
        <strain evidence="9">ATCC 35676 / DSM 2266 / JCM 20832 / KCTC 3685 / LMG 17431 / NBRC 102448 / NCIMB 2269</strain>
    </source>
</reference>
<dbReference type="EC" id="4.2.2.29" evidence="7"/>
<evidence type="ECO:0000256" key="3">
    <source>
        <dbReference type="ARBA" id="ARBA00022989"/>
    </source>
</evidence>
<dbReference type="GO" id="GO:0071555">
    <property type="term" value="P:cell wall organization"/>
    <property type="evidence" value="ECO:0007669"/>
    <property type="project" value="UniProtKB-KW"/>
</dbReference>
<dbReference type="AlphaFoldDB" id="I0JP86"/>